<dbReference type="OrthoDB" id="1719899at2759"/>
<feature type="non-terminal residue" evidence="4">
    <location>
        <position position="1"/>
    </location>
</feature>
<reference evidence="4" key="1">
    <citation type="submission" date="2018-05" db="EMBL/GenBank/DDBJ databases">
        <title>Draft genome of Mucuna pruriens seed.</title>
        <authorList>
            <person name="Nnadi N.E."/>
            <person name="Vos R."/>
            <person name="Hasami M.H."/>
            <person name="Devisetty U.K."/>
            <person name="Aguiy J.C."/>
        </authorList>
    </citation>
    <scope>NUCLEOTIDE SEQUENCE [LARGE SCALE GENOMIC DNA]</scope>
    <source>
        <strain evidence="4">JCA_2017</strain>
    </source>
</reference>
<dbReference type="InterPro" id="IPR036875">
    <property type="entry name" value="Znf_CCHC_sf"/>
</dbReference>
<keyword evidence="1" id="KW-0862">Zinc</keyword>
<name>A0A371HP51_MUCPR</name>
<keyword evidence="1" id="KW-0863">Zinc-finger</keyword>
<feature type="compositionally biased region" description="Polar residues" evidence="2">
    <location>
        <begin position="43"/>
        <end position="54"/>
    </location>
</feature>
<dbReference type="GO" id="GO:0003676">
    <property type="term" value="F:nucleic acid binding"/>
    <property type="evidence" value="ECO:0007669"/>
    <property type="project" value="InterPro"/>
</dbReference>
<dbReference type="AlphaFoldDB" id="A0A371HP51"/>
<dbReference type="PROSITE" id="PS50158">
    <property type="entry name" value="ZF_CCHC"/>
    <property type="match status" value="1"/>
</dbReference>
<accession>A0A371HP51</accession>
<evidence type="ECO:0000256" key="1">
    <source>
        <dbReference type="PROSITE-ProRule" id="PRU00047"/>
    </source>
</evidence>
<proteinExistence type="predicted"/>
<dbReference type="Proteomes" id="UP000257109">
    <property type="component" value="Unassembled WGS sequence"/>
</dbReference>
<keyword evidence="1" id="KW-0479">Metal-binding</keyword>
<dbReference type="GO" id="GO:0008270">
    <property type="term" value="F:zinc ion binding"/>
    <property type="evidence" value="ECO:0007669"/>
    <property type="project" value="UniProtKB-KW"/>
</dbReference>
<organism evidence="4 5">
    <name type="scientific">Mucuna pruriens</name>
    <name type="common">Velvet bean</name>
    <name type="synonym">Dolichos pruriens</name>
    <dbReference type="NCBI Taxonomy" id="157652"/>
    <lineage>
        <taxon>Eukaryota</taxon>
        <taxon>Viridiplantae</taxon>
        <taxon>Streptophyta</taxon>
        <taxon>Embryophyta</taxon>
        <taxon>Tracheophyta</taxon>
        <taxon>Spermatophyta</taxon>
        <taxon>Magnoliopsida</taxon>
        <taxon>eudicotyledons</taxon>
        <taxon>Gunneridae</taxon>
        <taxon>Pentapetalae</taxon>
        <taxon>rosids</taxon>
        <taxon>fabids</taxon>
        <taxon>Fabales</taxon>
        <taxon>Fabaceae</taxon>
        <taxon>Papilionoideae</taxon>
        <taxon>50 kb inversion clade</taxon>
        <taxon>NPAAA clade</taxon>
        <taxon>indigoferoid/millettioid clade</taxon>
        <taxon>Phaseoleae</taxon>
        <taxon>Mucuna</taxon>
    </lineage>
</organism>
<evidence type="ECO:0000259" key="3">
    <source>
        <dbReference type="PROSITE" id="PS50158"/>
    </source>
</evidence>
<feature type="region of interest" description="Disordered" evidence="2">
    <location>
        <begin position="43"/>
        <end position="72"/>
    </location>
</feature>
<comment type="caution">
    <text evidence="4">The sequence shown here is derived from an EMBL/GenBank/DDBJ whole genome shotgun (WGS) entry which is preliminary data.</text>
</comment>
<evidence type="ECO:0000256" key="2">
    <source>
        <dbReference type="SAM" id="MobiDB-lite"/>
    </source>
</evidence>
<protein>
    <recommendedName>
        <fullName evidence="3">CCHC-type domain-containing protein</fullName>
    </recommendedName>
</protein>
<dbReference type="SUPFAM" id="SSF57756">
    <property type="entry name" value="Retrovirus zinc finger-like domains"/>
    <property type="match status" value="1"/>
</dbReference>
<gene>
    <name evidence="4" type="ORF">CR513_11675</name>
</gene>
<sequence length="395" mass="44717">MGSSSINWEGLSPKSKYIIDTMNEIRKKLDLVGKGLDVVQKNAQSTNHKVTTLSRSKEDGSGGGNYSNQPTLLPKKERNYWESPPVFLWEIPKNLWMDKAGLESESGFKSQLRIGAMMDYPLASKVDWINMGCPWVPKSAQKDTQCFEGGGLDHFSLTQTRPCVVKMSGDERPSPLWKDSNHSVYLLCSPLVQRITAWVKCTNPYANSFYSKCFGGNMVIKALRMYWTCNGRWPKSRFCCLAQPSSTDFSLYIHSIGAFFVYSGPILGSWLVGLWAVNSFGLDHLPLYSKLGSKSVEEYRKEMKMASFLHGELVHQTIKVEMQLRRRSVSRILIRGRDMEKEKVRSERIHKKGSEPFQGRKEIVVTPSTSAPRTNNIKCFKCLDKGHTTSQCPNS</sequence>
<keyword evidence="5" id="KW-1185">Reference proteome</keyword>
<dbReference type="EMBL" id="QJKJ01002051">
    <property type="protein sequence ID" value="RDY04583.1"/>
    <property type="molecule type" value="Genomic_DNA"/>
</dbReference>
<feature type="domain" description="CCHC-type" evidence="3">
    <location>
        <begin position="378"/>
        <end position="394"/>
    </location>
</feature>
<dbReference type="InterPro" id="IPR001878">
    <property type="entry name" value="Znf_CCHC"/>
</dbReference>
<evidence type="ECO:0000313" key="5">
    <source>
        <dbReference type="Proteomes" id="UP000257109"/>
    </source>
</evidence>
<evidence type="ECO:0000313" key="4">
    <source>
        <dbReference type="EMBL" id="RDY04583.1"/>
    </source>
</evidence>